<name>A0AAV9P9X9_9PEZI</name>
<keyword evidence="2" id="KW-0812">Transmembrane</keyword>
<feature type="region of interest" description="Disordered" evidence="1">
    <location>
        <begin position="1"/>
        <end position="290"/>
    </location>
</feature>
<evidence type="ECO:0000313" key="3">
    <source>
        <dbReference type="EMBL" id="KAK5169695.1"/>
    </source>
</evidence>
<feature type="compositionally biased region" description="Polar residues" evidence="1">
    <location>
        <begin position="240"/>
        <end position="252"/>
    </location>
</feature>
<sequence length="577" mass="62604">MASSYFTLPSFARAKKNKEDLEKTNPQEPVLKDEDEKFLEKQISTDDAAKPQQSDEAPATQITDDGEEKEVSKEEAGGDVVVPETQPEINVAGGDGATEGDAGQSADKEESQTTEQSTEGATGDQQSAGQGDDGATDDATYDDKMKEEAAEAKKARKAKKDDMDLPSQEDAEAATRGFNAQANQEVEQPQSEKRTWTSYIPSVRPSSRKAADTSTDQPSAQPDQPSSEATTTEGESSATPQRTWTQYATSIVPSLPASWKKSSKPDPDADPQPVYNEDGTINESETAAQQEREVSVLLDNLNLSSINNRVFPLTAETQKYYDRFAQCLKDSINGAPTAYDDMDKLMREAGPRLEEQFKSMPPFVQTLVKSLPAKMGSVVGPELLAAASEKPGNDMKTRMEAASRPDSGVNIPDAPAASSEVKEADEGDGKKKKRTIPGLKSLVGEKSAVASMLRSAVTFIQTRFPFLASMTNVVMSLAVFILMFVFWYCHKRGKEVRLAREAADAEGGDEGDLEEIETSDEDEDVEKVIDELERGDADVEKEVDEKANVLSQPNPTEVPVPADEKDTAAAGEQRTET</sequence>
<feature type="compositionally biased region" description="Acidic residues" evidence="1">
    <location>
        <begin position="504"/>
        <end position="525"/>
    </location>
</feature>
<reference evidence="3 4" key="1">
    <citation type="submission" date="2023-08" db="EMBL/GenBank/DDBJ databases">
        <title>Black Yeasts Isolated from many extreme environments.</title>
        <authorList>
            <person name="Coleine C."/>
            <person name="Stajich J.E."/>
            <person name="Selbmann L."/>
        </authorList>
    </citation>
    <scope>NUCLEOTIDE SEQUENCE [LARGE SCALE GENOMIC DNA]</scope>
    <source>
        <strain evidence="3 4">CCFEE 5935</strain>
    </source>
</reference>
<keyword evidence="2" id="KW-1133">Transmembrane helix</keyword>
<comment type="caution">
    <text evidence="3">The sequence shown here is derived from an EMBL/GenBank/DDBJ whole genome shotgun (WGS) entry which is preliminary data.</text>
</comment>
<keyword evidence="2" id="KW-0472">Membrane</keyword>
<organism evidence="3 4">
    <name type="scientific">Saxophila tyrrhenica</name>
    <dbReference type="NCBI Taxonomy" id="1690608"/>
    <lineage>
        <taxon>Eukaryota</taxon>
        <taxon>Fungi</taxon>
        <taxon>Dikarya</taxon>
        <taxon>Ascomycota</taxon>
        <taxon>Pezizomycotina</taxon>
        <taxon>Dothideomycetes</taxon>
        <taxon>Dothideomycetidae</taxon>
        <taxon>Mycosphaerellales</taxon>
        <taxon>Extremaceae</taxon>
        <taxon>Saxophila</taxon>
    </lineage>
</organism>
<feature type="compositionally biased region" description="Basic and acidic residues" evidence="1">
    <location>
        <begin position="141"/>
        <end position="163"/>
    </location>
</feature>
<feature type="compositionally biased region" description="Polar residues" evidence="1">
    <location>
        <begin position="178"/>
        <end position="189"/>
    </location>
</feature>
<accession>A0AAV9P9X9</accession>
<gene>
    <name evidence="3" type="ORF">LTR77_005673</name>
</gene>
<evidence type="ECO:0000313" key="4">
    <source>
        <dbReference type="Proteomes" id="UP001337655"/>
    </source>
</evidence>
<feature type="compositionally biased region" description="Low complexity" evidence="1">
    <location>
        <begin position="226"/>
        <end position="239"/>
    </location>
</feature>
<feature type="compositionally biased region" description="Basic and acidic residues" evidence="1">
    <location>
        <begin position="17"/>
        <end position="49"/>
    </location>
</feature>
<protein>
    <submittedName>
        <fullName evidence="3">Uncharacterized protein</fullName>
    </submittedName>
</protein>
<feature type="region of interest" description="Disordered" evidence="1">
    <location>
        <begin position="389"/>
        <end position="434"/>
    </location>
</feature>
<keyword evidence="4" id="KW-1185">Reference proteome</keyword>
<feature type="compositionally biased region" description="Basic and acidic residues" evidence="1">
    <location>
        <begin position="391"/>
        <end position="403"/>
    </location>
</feature>
<dbReference type="EMBL" id="JAVRRT010000008">
    <property type="protein sequence ID" value="KAK5169695.1"/>
    <property type="molecule type" value="Genomic_DNA"/>
</dbReference>
<dbReference type="GeneID" id="89927014"/>
<feature type="compositionally biased region" description="Polar residues" evidence="1">
    <location>
        <begin position="51"/>
        <end position="63"/>
    </location>
</feature>
<feature type="compositionally biased region" description="Basic and acidic residues" evidence="1">
    <location>
        <begin position="420"/>
        <end position="429"/>
    </location>
</feature>
<feature type="compositionally biased region" description="Low complexity" evidence="1">
    <location>
        <begin position="113"/>
        <end position="130"/>
    </location>
</feature>
<evidence type="ECO:0000256" key="1">
    <source>
        <dbReference type="SAM" id="MobiDB-lite"/>
    </source>
</evidence>
<feature type="compositionally biased region" description="Basic and acidic residues" evidence="1">
    <location>
        <begin position="526"/>
        <end position="547"/>
    </location>
</feature>
<feature type="compositionally biased region" description="Polar residues" evidence="1">
    <location>
        <begin position="212"/>
        <end position="225"/>
    </location>
</feature>
<dbReference type="RefSeq" id="XP_064659041.1">
    <property type="nucleotide sequence ID" value="XM_064802916.1"/>
</dbReference>
<proteinExistence type="predicted"/>
<feature type="compositionally biased region" description="Basic and acidic residues" evidence="1">
    <location>
        <begin position="562"/>
        <end position="577"/>
    </location>
</feature>
<evidence type="ECO:0000256" key="2">
    <source>
        <dbReference type="SAM" id="Phobius"/>
    </source>
</evidence>
<feature type="transmembrane region" description="Helical" evidence="2">
    <location>
        <begin position="464"/>
        <end position="488"/>
    </location>
</feature>
<dbReference type="AlphaFoldDB" id="A0AAV9P9X9"/>
<feature type="region of interest" description="Disordered" evidence="1">
    <location>
        <begin position="502"/>
        <end position="577"/>
    </location>
</feature>
<dbReference type="Proteomes" id="UP001337655">
    <property type="component" value="Unassembled WGS sequence"/>
</dbReference>
<feature type="compositionally biased region" description="Polar residues" evidence="1">
    <location>
        <begin position="279"/>
        <end position="289"/>
    </location>
</feature>